<evidence type="ECO:0000256" key="1">
    <source>
        <dbReference type="SAM" id="Phobius"/>
    </source>
</evidence>
<feature type="transmembrane region" description="Helical" evidence="1">
    <location>
        <begin position="6"/>
        <end position="28"/>
    </location>
</feature>
<sequence>MVHSKILSTYLTSFYSNIIIIMYILFLFGSL</sequence>
<name>A0A1I7X3A9_HETBA</name>
<keyword evidence="2" id="KW-1185">Reference proteome</keyword>
<organism evidence="2 3">
    <name type="scientific">Heterorhabditis bacteriophora</name>
    <name type="common">Entomopathogenic nematode worm</name>
    <dbReference type="NCBI Taxonomy" id="37862"/>
    <lineage>
        <taxon>Eukaryota</taxon>
        <taxon>Metazoa</taxon>
        <taxon>Ecdysozoa</taxon>
        <taxon>Nematoda</taxon>
        <taxon>Chromadorea</taxon>
        <taxon>Rhabditida</taxon>
        <taxon>Rhabditina</taxon>
        <taxon>Rhabditomorpha</taxon>
        <taxon>Strongyloidea</taxon>
        <taxon>Heterorhabditidae</taxon>
        <taxon>Heterorhabditis</taxon>
    </lineage>
</organism>
<keyword evidence="1" id="KW-1133">Transmembrane helix</keyword>
<dbReference type="WBParaSite" id="Hba_12076">
    <property type="protein sequence ID" value="Hba_12076"/>
    <property type="gene ID" value="Hba_12076"/>
</dbReference>
<evidence type="ECO:0000313" key="3">
    <source>
        <dbReference type="WBParaSite" id="Hba_12076"/>
    </source>
</evidence>
<proteinExistence type="predicted"/>
<reference evidence="3" key="1">
    <citation type="submission" date="2016-11" db="UniProtKB">
        <authorList>
            <consortium name="WormBaseParasite"/>
        </authorList>
    </citation>
    <scope>IDENTIFICATION</scope>
</reference>
<evidence type="ECO:0000313" key="2">
    <source>
        <dbReference type="Proteomes" id="UP000095283"/>
    </source>
</evidence>
<accession>A0A1I7X3A9</accession>
<dbReference type="AlphaFoldDB" id="A0A1I7X3A9"/>
<dbReference type="Proteomes" id="UP000095283">
    <property type="component" value="Unplaced"/>
</dbReference>
<keyword evidence="1" id="KW-0472">Membrane</keyword>
<keyword evidence="1" id="KW-0812">Transmembrane</keyword>
<protein>
    <submittedName>
        <fullName evidence="3">Uncharacterized protein</fullName>
    </submittedName>
</protein>